<reference evidence="8 9" key="1">
    <citation type="submission" date="2013-10" db="EMBL/GenBank/DDBJ databases">
        <authorList>
            <person name="Wang G."/>
            <person name="Zhuang W."/>
        </authorList>
    </citation>
    <scope>NUCLEOTIDE SEQUENCE [LARGE SCALE GENOMIC DNA]</scope>
    <source>
        <strain evidence="8 9">DSM 20118</strain>
    </source>
</reference>
<dbReference type="EMBL" id="AXNT01000002">
    <property type="protein sequence ID" value="KGM03884.1"/>
    <property type="molecule type" value="Genomic_DNA"/>
</dbReference>
<dbReference type="CDD" id="cd07185">
    <property type="entry name" value="OmpA_C-like"/>
    <property type="match status" value="1"/>
</dbReference>
<dbReference type="PANTHER" id="PTHR30329">
    <property type="entry name" value="STATOR ELEMENT OF FLAGELLAR MOTOR COMPLEX"/>
    <property type="match status" value="1"/>
</dbReference>
<evidence type="ECO:0000259" key="7">
    <source>
        <dbReference type="PROSITE" id="PS51123"/>
    </source>
</evidence>
<evidence type="ECO:0000256" key="4">
    <source>
        <dbReference type="PROSITE-ProRule" id="PRU00473"/>
    </source>
</evidence>
<dbReference type="PANTHER" id="PTHR30329:SF21">
    <property type="entry name" value="LIPOPROTEIN YIAD-RELATED"/>
    <property type="match status" value="1"/>
</dbReference>
<feature type="domain" description="OmpA-like" evidence="7">
    <location>
        <begin position="231"/>
        <end position="348"/>
    </location>
</feature>
<protein>
    <recommendedName>
        <fullName evidence="7">OmpA-like domain-containing protein</fullName>
    </recommendedName>
</protein>
<comment type="subcellular location">
    <subcellularLocation>
        <location evidence="1">Cell outer membrane</location>
    </subcellularLocation>
</comment>
<keyword evidence="9" id="KW-1185">Reference proteome</keyword>
<keyword evidence="2 4" id="KW-0472">Membrane</keyword>
<dbReference type="GO" id="GO:0009279">
    <property type="term" value="C:cell outer membrane"/>
    <property type="evidence" value="ECO:0007669"/>
    <property type="project" value="UniProtKB-SubCell"/>
</dbReference>
<keyword evidence="6" id="KW-0732">Signal</keyword>
<dbReference type="STRING" id="1408250.Q760_07780"/>
<accession>A0A0A0BDA4</accession>
<comment type="caution">
    <text evidence="8">The sequence shown here is derived from an EMBL/GenBank/DDBJ whole genome shotgun (WGS) entry which is preliminary data.</text>
</comment>
<dbReference type="InterPro" id="IPR036737">
    <property type="entry name" value="OmpA-like_sf"/>
</dbReference>
<dbReference type="Pfam" id="PF00691">
    <property type="entry name" value="OmpA"/>
    <property type="match status" value="1"/>
</dbReference>
<dbReference type="InterPro" id="IPR050330">
    <property type="entry name" value="Bact_OuterMem_StrucFunc"/>
</dbReference>
<dbReference type="SUPFAM" id="SSF103088">
    <property type="entry name" value="OmpA-like"/>
    <property type="match status" value="1"/>
</dbReference>
<dbReference type="InterPro" id="IPR006664">
    <property type="entry name" value="OMP_bac"/>
</dbReference>
<dbReference type="AlphaFoldDB" id="A0A0A0BDA4"/>
<dbReference type="PROSITE" id="PS51123">
    <property type="entry name" value="OMPA_2"/>
    <property type="match status" value="1"/>
</dbReference>
<evidence type="ECO:0000256" key="1">
    <source>
        <dbReference type="ARBA" id="ARBA00004442"/>
    </source>
</evidence>
<feature type="signal peptide" evidence="6">
    <location>
        <begin position="1"/>
        <end position="17"/>
    </location>
</feature>
<evidence type="ECO:0000313" key="8">
    <source>
        <dbReference type="EMBL" id="KGM03884.1"/>
    </source>
</evidence>
<evidence type="ECO:0000256" key="6">
    <source>
        <dbReference type="SAM" id="SignalP"/>
    </source>
</evidence>
<name>A0A0A0BDA4_9CELL</name>
<dbReference type="InterPro" id="IPR006665">
    <property type="entry name" value="OmpA-like"/>
</dbReference>
<gene>
    <name evidence="8" type="ORF">Q760_07780</name>
</gene>
<sequence length="351" mass="35804">MLALAGALLTAALPATAANEPGESVPSGVVVVDGQDVPVLGSFTFRKGWDPRSPEVVGFVHGVRRVEGGTAVYYSLGLAPDADEDLLAESVFESASPDDAAYATEIGLVDVASTTMYSPLRDVDSTFATATRDLSTDPGALVVGWAVFPALPPTTTTVQVRMPSGTIVPGVPVEDGALEPVSDEPAPLLGAGWPRLPEGAELAAADPAAVTWTLLRRSGDLQAIAQAQESPRDVAVTLDTNVLFATGATDPGSPAQTVLAGLAADIAARGTGEVVVTGHTDADGTDEFNQTLSENRALAVRESLEPASGGGVTFVSAGKGESEPVASNDTDEGKQANRRVTVVYTLKGGGQ</sequence>
<dbReference type="Gene3D" id="3.30.1330.60">
    <property type="entry name" value="OmpA-like domain"/>
    <property type="match status" value="1"/>
</dbReference>
<feature type="region of interest" description="Disordered" evidence="5">
    <location>
        <begin position="309"/>
        <end position="340"/>
    </location>
</feature>
<evidence type="ECO:0000256" key="2">
    <source>
        <dbReference type="ARBA" id="ARBA00023136"/>
    </source>
</evidence>
<dbReference type="Proteomes" id="UP000029833">
    <property type="component" value="Unassembled WGS sequence"/>
</dbReference>
<organism evidence="8 9">
    <name type="scientific">Cellulomonas cellasea DSM 20118</name>
    <dbReference type="NCBI Taxonomy" id="1408250"/>
    <lineage>
        <taxon>Bacteria</taxon>
        <taxon>Bacillati</taxon>
        <taxon>Actinomycetota</taxon>
        <taxon>Actinomycetes</taxon>
        <taxon>Micrococcales</taxon>
        <taxon>Cellulomonadaceae</taxon>
        <taxon>Cellulomonas</taxon>
    </lineage>
</organism>
<feature type="chain" id="PRO_5001959468" description="OmpA-like domain-containing protein" evidence="6">
    <location>
        <begin position="18"/>
        <end position="351"/>
    </location>
</feature>
<keyword evidence="3" id="KW-0998">Cell outer membrane</keyword>
<evidence type="ECO:0000256" key="3">
    <source>
        <dbReference type="ARBA" id="ARBA00023237"/>
    </source>
</evidence>
<evidence type="ECO:0000256" key="5">
    <source>
        <dbReference type="SAM" id="MobiDB-lite"/>
    </source>
</evidence>
<proteinExistence type="predicted"/>
<evidence type="ECO:0000313" key="9">
    <source>
        <dbReference type="Proteomes" id="UP000029833"/>
    </source>
</evidence>
<dbReference type="PRINTS" id="PR01021">
    <property type="entry name" value="OMPADOMAIN"/>
</dbReference>